<evidence type="ECO:0000313" key="3">
    <source>
        <dbReference type="Proteomes" id="UP001190926"/>
    </source>
</evidence>
<gene>
    <name evidence="2" type="ORF">C2S53_002413</name>
</gene>
<dbReference type="AlphaFoldDB" id="A0AAD4JHC2"/>
<sequence length="73" mass="8388">MMQNMQKYSNNLSLNLKDLRVRKVLGVLLNLKFQLKGPEEDVKMSSASSGGSLKRKRSAESEWLYLFIIAHFV</sequence>
<dbReference type="Proteomes" id="UP001190926">
    <property type="component" value="Unassembled WGS sequence"/>
</dbReference>
<evidence type="ECO:0000313" key="2">
    <source>
        <dbReference type="EMBL" id="KAH6833314.1"/>
    </source>
</evidence>
<evidence type="ECO:0000256" key="1">
    <source>
        <dbReference type="SAM" id="MobiDB-lite"/>
    </source>
</evidence>
<feature type="region of interest" description="Disordered" evidence="1">
    <location>
        <begin position="38"/>
        <end position="58"/>
    </location>
</feature>
<accession>A0AAD4JHC2</accession>
<reference evidence="2 3" key="1">
    <citation type="journal article" date="2021" name="Nat. Commun.">
        <title>Incipient diploidization of the medicinal plant Perilla within 10,000 years.</title>
        <authorList>
            <person name="Zhang Y."/>
            <person name="Shen Q."/>
            <person name="Leng L."/>
            <person name="Zhang D."/>
            <person name="Chen S."/>
            <person name="Shi Y."/>
            <person name="Ning Z."/>
            <person name="Chen S."/>
        </authorList>
    </citation>
    <scope>NUCLEOTIDE SEQUENCE [LARGE SCALE GENOMIC DNA]</scope>
    <source>
        <strain evidence="3">cv. PC099</strain>
    </source>
</reference>
<dbReference type="EMBL" id="SDAM02000058">
    <property type="protein sequence ID" value="KAH6833314.1"/>
    <property type="molecule type" value="Genomic_DNA"/>
</dbReference>
<keyword evidence="3" id="KW-1185">Reference proteome</keyword>
<name>A0AAD4JHC2_PERFH</name>
<organism evidence="2 3">
    <name type="scientific">Perilla frutescens var. hirtella</name>
    <name type="common">Perilla citriodora</name>
    <name type="synonym">Perilla setoyensis</name>
    <dbReference type="NCBI Taxonomy" id="608512"/>
    <lineage>
        <taxon>Eukaryota</taxon>
        <taxon>Viridiplantae</taxon>
        <taxon>Streptophyta</taxon>
        <taxon>Embryophyta</taxon>
        <taxon>Tracheophyta</taxon>
        <taxon>Spermatophyta</taxon>
        <taxon>Magnoliopsida</taxon>
        <taxon>eudicotyledons</taxon>
        <taxon>Gunneridae</taxon>
        <taxon>Pentapetalae</taxon>
        <taxon>asterids</taxon>
        <taxon>lamiids</taxon>
        <taxon>Lamiales</taxon>
        <taxon>Lamiaceae</taxon>
        <taxon>Nepetoideae</taxon>
        <taxon>Elsholtzieae</taxon>
        <taxon>Perilla</taxon>
    </lineage>
</organism>
<comment type="caution">
    <text evidence="2">The sequence shown here is derived from an EMBL/GenBank/DDBJ whole genome shotgun (WGS) entry which is preliminary data.</text>
</comment>
<proteinExistence type="predicted"/>
<protein>
    <submittedName>
        <fullName evidence="2">Stress-inducible protein</fullName>
    </submittedName>
</protein>